<evidence type="ECO:0000313" key="12">
    <source>
        <dbReference type="Proteomes" id="UP000796761"/>
    </source>
</evidence>
<keyword evidence="9" id="KW-0393">Immunoglobulin domain</keyword>
<dbReference type="GO" id="GO:0005886">
    <property type="term" value="C:plasma membrane"/>
    <property type="evidence" value="ECO:0007669"/>
    <property type="project" value="TreeGrafter"/>
</dbReference>
<dbReference type="Proteomes" id="UP000796761">
    <property type="component" value="Unassembled WGS sequence"/>
</dbReference>
<protein>
    <recommendedName>
        <fullName evidence="10">Ig-like domain-containing protein</fullName>
    </recommendedName>
</protein>
<accession>A0A8K1D3E1</accession>
<dbReference type="InterPro" id="IPR036179">
    <property type="entry name" value="Ig-like_dom_sf"/>
</dbReference>
<evidence type="ECO:0000256" key="3">
    <source>
        <dbReference type="ARBA" id="ARBA00022729"/>
    </source>
</evidence>
<dbReference type="OrthoDB" id="152385at2759"/>
<dbReference type="PANTHER" id="PTHR10075">
    <property type="entry name" value="BASIGIN RELATED"/>
    <property type="match status" value="1"/>
</dbReference>
<dbReference type="PROSITE" id="PS50835">
    <property type="entry name" value="IG_LIKE"/>
    <property type="match status" value="1"/>
</dbReference>
<evidence type="ECO:0000313" key="11">
    <source>
        <dbReference type="EMBL" id="TRZ04773.1"/>
    </source>
</evidence>
<evidence type="ECO:0000256" key="7">
    <source>
        <dbReference type="ARBA" id="ARBA00023136"/>
    </source>
</evidence>
<dbReference type="SUPFAM" id="SSF48726">
    <property type="entry name" value="Immunoglobulin"/>
    <property type="match status" value="1"/>
</dbReference>
<dbReference type="GO" id="GO:0070593">
    <property type="term" value="P:dendrite self-avoidance"/>
    <property type="evidence" value="ECO:0007669"/>
    <property type="project" value="TreeGrafter"/>
</dbReference>
<dbReference type="Gene3D" id="2.60.40.10">
    <property type="entry name" value="Immunoglobulins"/>
    <property type="match status" value="1"/>
</dbReference>
<dbReference type="SMART" id="SM00408">
    <property type="entry name" value="IGc2"/>
    <property type="match status" value="1"/>
</dbReference>
<feature type="domain" description="Ig-like" evidence="10">
    <location>
        <begin position="1"/>
        <end position="74"/>
    </location>
</feature>
<keyword evidence="2" id="KW-0812">Transmembrane</keyword>
<evidence type="ECO:0000256" key="1">
    <source>
        <dbReference type="ARBA" id="ARBA00004167"/>
    </source>
</evidence>
<dbReference type="AlphaFoldDB" id="A0A8K1D3E1"/>
<proteinExistence type="predicted"/>
<evidence type="ECO:0000259" key="10">
    <source>
        <dbReference type="PROSITE" id="PS50835"/>
    </source>
</evidence>
<dbReference type="Pfam" id="PF07679">
    <property type="entry name" value="I-set"/>
    <property type="match status" value="1"/>
</dbReference>
<name>A0A8K1D3E1_9PASS</name>
<dbReference type="GO" id="GO:0007156">
    <property type="term" value="P:homophilic cell adhesion via plasma membrane adhesion molecules"/>
    <property type="evidence" value="ECO:0007669"/>
    <property type="project" value="TreeGrafter"/>
</dbReference>
<keyword evidence="4" id="KW-0677">Repeat</keyword>
<evidence type="ECO:0000256" key="8">
    <source>
        <dbReference type="ARBA" id="ARBA00023157"/>
    </source>
</evidence>
<evidence type="ECO:0000256" key="4">
    <source>
        <dbReference type="ARBA" id="ARBA00022737"/>
    </source>
</evidence>
<keyword evidence="8" id="KW-1015">Disulfide bond</keyword>
<dbReference type="GO" id="GO:0043025">
    <property type="term" value="C:neuronal cell body"/>
    <property type="evidence" value="ECO:0007669"/>
    <property type="project" value="TreeGrafter"/>
</dbReference>
<dbReference type="InterPro" id="IPR013783">
    <property type="entry name" value="Ig-like_fold"/>
</dbReference>
<gene>
    <name evidence="11" type="ORF">HGM15179_022334</name>
</gene>
<dbReference type="GO" id="GO:0098632">
    <property type="term" value="F:cell-cell adhesion mediator activity"/>
    <property type="evidence" value="ECO:0007669"/>
    <property type="project" value="TreeGrafter"/>
</dbReference>
<dbReference type="GO" id="GO:0007417">
    <property type="term" value="P:central nervous system development"/>
    <property type="evidence" value="ECO:0007669"/>
    <property type="project" value="TreeGrafter"/>
</dbReference>
<dbReference type="GO" id="GO:0007411">
    <property type="term" value="P:axon guidance"/>
    <property type="evidence" value="ECO:0007669"/>
    <property type="project" value="TreeGrafter"/>
</dbReference>
<evidence type="ECO:0000256" key="9">
    <source>
        <dbReference type="ARBA" id="ARBA00023319"/>
    </source>
</evidence>
<comment type="subcellular location">
    <subcellularLocation>
        <location evidence="1">Membrane</location>
        <topology evidence="1">Single-pass membrane protein</topology>
    </subcellularLocation>
</comment>
<keyword evidence="5" id="KW-0130">Cell adhesion</keyword>
<evidence type="ECO:0000256" key="6">
    <source>
        <dbReference type="ARBA" id="ARBA00022989"/>
    </source>
</evidence>
<sequence>MCNVKGTPLPTITWTLDEDPIVKDGSHRVSQIITSEGNVVSYLNISNTQVRDGGVYRCTANNSAGVVLYQARIN</sequence>
<dbReference type="InterPro" id="IPR013098">
    <property type="entry name" value="Ig_I-set"/>
</dbReference>
<dbReference type="InterPro" id="IPR007110">
    <property type="entry name" value="Ig-like_dom"/>
</dbReference>
<keyword evidence="12" id="KW-1185">Reference proteome</keyword>
<keyword evidence="7" id="KW-0472">Membrane</keyword>
<dbReference type="PANTHER" id="PTHR10075:SF51">
    <property type="entry name" value="CELL ADHESION MOLECULE DSCAM"/>
    <property type="match status" value="1"/>
</dbReference>
<dbReference type="GO" id="GO:0030424">
    <property type="term" value="C:axon"/>
    <property type="evidence" value="ECO:0007669"/>
    <property type="project" value="TreeGrafter"/>
</dbReference>
<comment type="caution">
    <text evidence="11">The sequence shown here is derived from an EMBL/GenBank/DDBJ whole genome shotgun (WGS) entry which is preliminary data.</text>
</comment>
<evidence type="ECO:0000256" key="2">
    <source>
        <dbReference type="ARBA" id="ARBA00022692"/>
    </source>
</evidence>
<dbReference type="FunFam" id="2.60.40.10:FF:000017">
    <property type="entry name" value="Down syndrome cell adhesion molecule b"/>
    <property type="match status" value="1"/>
</dbReference>
<keyword evidence="3" id="KW-0732">Signal</keyword>
<organism evidence="11 12">
    <name type="scientific">Zosterops borbonicus</name>
    <dbReference type="NCBI Taxonomy" id="364589"/>
    <lineage>
        <taxon>Eukaryota</taxon>
        <taxon>Metazoa</taxon>
        <taxon>Chordata</taxon>
        <taxon>Craniata</taxon>
        <taxon>Vertebrata</taxon>
        <taxon>Euteleostomi</taxon>
        <taxon>Archelosauria</taxon>
        <taxon>Archosauria</taxon>
        <taxon>Dinosauria</taxon>
        <taxon>Saurischia</taxon>
        <taxon>Theropoda</taxon>
        <taxon>Coelurosauria</taxon>
        <taxon>Aves</taxon>
        <taxon>Neognathae</taxon>
        <taxon>Neoaves</taxon>
        <taxon>Telluraves</taxon>
        <taxon>Australaves</taxon>
        <taxon>Passeriformes</taxon>
        <taxon>Sylvioidea</taxon>
        <taxon>Zosteropidae</taxon>
        <taxon>Zosterops</taxon>
    </lineage>
</organism>
<evidence type="ECO:0000256" key="5">
    <source>
        <dbReference type="ARBA" id="ARBA00022889"/>
    </source>
</evidence>
<dbReference type="EMBL" id="SWJQ01011745">
    <property type="protein sequence ID" value="TRZ04773.1"/>
    <property type="molecule type" value="Genomic_DNA"/>
</dbReference>
<reference evidence="11" key="1">
    <citation type="submission" date="2019-04" db="EMBL/GenBank/DDBJ databases">
        <title>Genome assembly of Zosterops borbonicus 15179.</title>
        <authorList>
            <person name="Leroy T."/>
            <person name="Anselmetti Y."/>
            <person name="Tilak M.-K."/>
            <person name="Nabholz B."/>
        </authorList>
    </citation>
    <scope>NUCLEOTIDE SEQUENCE</scope>
    <source>
        <strain evidence="11">HGM_15179</strain>
        <tissue evidence="11">Muscle</tissue>
    </source>
</reference>
<feature type="non-terminal residue" evidence="11">
    <location>
        <position position="74"/>
    </location>
</feature>
<keyword evidence="6" id="KW-1133">Transmembrane helix</keyword>
<dbReference type="InterPro" id="IPR003598">
    <property type="entry name" value="Ig_sub2"/>
</dbReference>
<dbReference type="GO" id="GO:0048842">
    <property type="term" value="P:positive regulation of axon extension involved in axon guidance"/>
    <property type="evidence" value="ECO:0007669"/>
    <property type="project" value="TreeGrafter"/>
</dbReference>